<evidence type="ECO:0000313" key="2">
    <source>
        <dbReference type="EMBL" id="CAK0780038.1"/>
    </source>
</evidence>
<evidence type="ECO:0000256" key="1">
    <source>
        <dbReference type="SAM" id="MobiDB-lite"/>
    </source>
</evidence>
<evidence type="ECO:0000313" key="3">
    <source>
        <dbReference type="Proteomes" id="UP001314263"/>
    </source>
</evidence>
<accession>A0AAV1I431</accession>
<feature type="compositionally biased region" description="Basic and acidic residues" evidence="1">
    <location>
        <begin position="426"/>
        <end position="448"/>
    </location>
</feature>
<gene>
    <name evidence="2" type="ORF">CVIRNUC_004920</name>
</gene>
<feature type="compositionally biased region" description="Polar residues" evidence="1">
    <location>
        <begin position="238"/>
        <end position="247"/>
    </location>
</feature>
<feature type="compositionally biased region" description="Basic and acidic residues" evidence="1">
    <location>
        <begin position="774"/>
        <end position="786"/>
    </location>
</feature>
<feature type="region of interest" description="Disordered" evidence="1">
    <location>
        <begin position="237"/>
        <end position="263"/>
    </location>
</feature>
<dbReference type="EMBL" id="CAUYUE010000006">
    <property type="protein sequence ID" value="CAK0780038.1"/>
    <property type="molecule type" value="Genomic_DNA"/>
</dbReference>
<feature type="compositionally biased region" description="Polar residues" evidence="1">
    <location>
        <begin position="335"/>
        <end position="348"/>
    </location>
</feature>
<feature type="compositionally biased region" description="Basic and acidic residues" evidence="1">
    <location>
        <begin position="112"/>
        <end position="123"/>
    </location>
</feature>
<feature type="compositionally biased region" description="Low complexity" evidence="1">
    <location>
        <begin position="96"/>
        <end position="110"/>
    </location>
</feature>
<reference evidence="2 3" key="1">
    <citation type="submission" date="2023-10" db="EMBL/GenBank/DDBJ databases">
        <authorList>
            <person name="Maclean D."/>
            <person name="Macfadyen A."/>
        </authorList>
    </citation>
    <scope>NUCLEOTIDE SEQUENCE [LARGE SCALE GENOMIC DNA]</scope>
</reference>
<keyword evidence="3" id="KW-1185">Reference proteome</keyword>
<feature type="compositionally biased region" description="Low complexity" evidence="1">
    <location>
        <begin position="248"/>
        <end position="259"/>
    </location>
</feature>
<proteinExistence type="predicted"/>
<name>A0AAV1I431_9CHLO</name>
<feature type="region of interest" description="Disordered" evidence="1">
    <location>
        <begin position="92"/>
        <end position="145"/>
    </location>
</feature>
<feature type="region of interest" description="Disordered" evidence="1">
    <location>
        <begin position="423"/>
        <end position="572"/>
    </location>
</feature>
<dbReference type="Proteomes" id="UP001314263">
    <property type="component" value="Unassembled WGS sequence"/>
</dbReference>
<feature type="compositionally biased region" description="Polar residues" evidence="1">
    <location>
        <begin position="494"/>
        <end position="506"/>
    </location>
</feature>
<feature type="compositionally biased region" description="Polar residues" evidence="1">
    <location>
        <begin position="129"/>
        <end position="142"/>
    </location>
</feature>
<sequence length="872" mass="95853">MGCGEMSILSEKKGEEWARGLIADFEVNEADEKRLAAAPDGNLLSRKIAAIARLKQQSLFRDRRFTHAHHGEFLKQRIFSFDVLDDARAESGSCRGAGTAASTKKAATKSAHTRDLHGRTSAERKRHSSQTAALETGVNGSRPQGKAALRLARCMTDVPEPWGNSDLSGHLSQLQTRVKALQQSTEVLTESCLAHLPEVALRLPPTTSRAPDYVPEKGSSHECIFCRADKSVHAHTESACNTASSMHQPSQPAPGQQSAVTRQEPELPAVHWWPAVSPAEGLMQLGGVHQKDWMDFHRYAGGGKTVAAITECNKQLARLEQDIGFCRQRPPVQPARSTGTQQKLTASLQPKPAGSAGNMGGRLHLKRPRQLAAGQAPQWRLAYGKHTGMGQGADSAPRQGFSSMPSLRQEVVGTQPFRAKPVPASVRREAEEYRRRKAQQVRENHSRNTPETCPSRRASHNPMHVPGRNPWWPGEHVIGGGPWSRLPRWRTEDSLGSPSRPSTAASDQGRPDQIRRRHVAASPERSSQALTRARLKQPAAGSTSRLSLCPGPQAAQQQHHSMHDSWKDLPQAPNDLAQRNIAERPHSAPELSAAQEECLTHPEGGFQAASGLSTPAGKHTIDDLQPKVHLRRLADSRAPSGRRLLPTHDKKAEAQEPERVVYVQRPHAQDLPRRPGSVPDFGKLHLAWSARLAAAKAAMQRRLTVPQAFHLSKPNKGATYIWADTCRQRYHNSFSSKHRYAGSDSGEDEGHSCKQVSAQHSVHGGDPLQQLLNSRKEPDHARIRTERGKHHLKLKLSSTGEHLPNTGGDQKAVQLQLCVDGLTSESVSKMLAVHARTERRAQNLIDKVHALKRDCNMLLIALPQHVKDCTLP</sequence>
<comment type="caution">
    <text evidence="2">The sequence shown here is derived from an EMBL/GenBank/DDBJ whole genome shotgun (WGS) entry which is preliminary data.</text>
</comment>
<dbReference type="AlphaFoldDB" id="A0AAV1I431"/>
<feature type="region of interest" description="Disordered" evidence="1">
    <location>
        <begin position="737"/>
        <end position="807"/>
    </location>
</feature>
<organism evidence="2 3">
    <name type="scientific">Coccomyxa viridis</name>
    <dbReference type="NCBI Taxonomy" id="1274662"/>
    <lineage>
        <taxon>Eukaryota</taxon>
        <taxon>Viridiplantae</taxon>
        <taxon>Chlorophyta</taxon>
        <taxon>core chlorophytes</taxon>
        <taxon>Trebouxiophyceae</taxon>
        <taxon>Trebouxiophyceae incertae sedis</taxon>
        <taxon>Coccomyxaceae</taxon>
        <taxon>Coccomyxa</taxon>
    </lineage>
</organism>
<feature type="region of interest" description="Disordered" evidence="1">
    <location>
        <begin position="329"/>
        <end position="357"/>
    </location>
</feature>
<protein>
    <submittedName>
        <fullName evidence="2">Uncharacterized protein</fullName>
    </submittedName>
</protein>